<evidence type="ECO:0000313" key="3">
    <source>
        <dbReference type="Proteomes" id="UP000656732"/>
    </source>
</evidence>
<reference evidence="2" key="1">
    <citation type="journal article" date="2014" name="Int. J. Syst. Evol. Microbiol.">
        <title>Complete genome sequence of Corynebacterium casei LMG S-19264T (=DSM 44701T), isolated from a smear-ripened cheese.</title>
        <authorList>
            <consortium name="US DOE Joint Genome Institute (JGI-PGF)"/>
            <person name="Walter F."/>
            <person name="Albersmeier A."/>
            <person name="Kalinowski J."/>
            <person name="Ruckert C."/>
        </authorList>
    </citation>
    <scope>NUCLEOTIDE SEQUENCE</scope>
    <source>
        <strain evidence="2">JCM 4403</strain>
    </source>
</reference>
<comment type="caution">
    <text evidence="2">The sequence shown here is derived from an EMBL/GenBank/DDBJ whole genome shotgun (WGS) entry which is preliminary data.</text>
</comment>
<feature type="region of interest" description="Disordered" evidence="1">
    <location>
        <begin position="1"/>
        <end position="36"/>
    </location>
</feature>
<gene>
    <name evidence="2" type="ORF">GCM10010280_31560</name>
</gene>
<evidence type="ECO:0000256" key="1">
    <source>
        <dbReference type="SAM" id="MobiDB-lite"/>
    </source>
</evidence>
<accession>A0A918BNR0</accession>
<organism evidence="2 3">
    <name type="scientific">Streptomyces pilosus</name>
    <dbReference type="NCBI Taxonomy" id="28893"/>
    <lineage>
        <taxon>Bacteria</taxon>
        <taxon>Bacillati</taxon>
        <taxon>Actinomycetota</taxon>
        <taxon>Actinomycetes</taxon>
        <taxon>Kitasatosporales</taxon>
        <taxon>Streptomycetaceae</taxon>
        <taxon>Streptomyces</taxon>
    </lineage>
</organism>
<dbReference type="AlphaFoldDB" id="A0A918BNR0"/>
<reference evidence="2" key="2">
    <citation type="submission" date="2020-09" db="EMBL/GenBank/DDBJ databases">
        <authorList>
            <person name="Sun Q."/>
            <person name="Ohkuma M."/>
        </authorList>
    </citation>
    <scope>NUCLEOTIDE SEQUENCE</scope>
    <source>
        <strain evidence="2">JCM 4403</strain>
    </source>
</reference>
<keyword evidence="3" id="KW-1185">Reference proteome</keyword>
<proteinExistence type="predicted"/>
<dbReference type="EMBL" id="BMTU01000005">
    <property type="protein sequence ID" value="GGQ82414.1"/>
    <property type="molecule type" value="Genomic_DNA"/>
</dbReference>
<protein>
    <submittedName>
        <fullName evidence="2">Uncharacterized protein</fullName>
    </submittedName>
</protein>
<evidence type="ECO:0000313" key="2">
    <source>
        <dbReference type="EMBL" id="GGQ82414.1"/>
    </source>
</evidence>
<dbReference type="Proteomes" id="UP000656732">
    <property type="component" value="Unassembled WGS sequence"/>
</dbReference>
<sequence length="60" mass="6251">MSLTADRSRTPRSRSRAALPVTTGAGGDRKVTGYADLSEGSDLSTFRVIASGHQQTGDPS</sequence>
<name>A0A918BNR0_9ACTN</name>